<comment type="caution">
    <text evidence="1">The sequence shown here is derived from an EMBL/GenBank/DDBJ whole genome shotgun (WGS) entry which is preliminary data.</text>
</comment>
<evidence type="ECO:0000313" key="1">
    <source>
        <dbReference type="EMBL" id="CAF4184762.1"/>
    </source>
</evidence>
<evidence type="ECO:0000313" key="2">
    <source>
        <dbReference type="Proteomes" id="UP000681967"/>
    </source>
</evidence>
<dbReference type="Proteomes" id="UP000681967">
    <property type="component" value="Unassembled WGS sequence"/>
</dbReference>
<feature type="non-terminal residue" evidence="1">
    <location>
        <position position="52"/>
    </location>
</feature>
<protein>
    <submittedName>
        <fullName evidence="1">Uncharacterized protein</fullName>
    </submittedName>
</protein>
<dbReference type="AlphaFoldDB" id="A0A8S2RT91"/>
<accession>A0A8S2RT91</accession>
<dbReference type="EMBL" id="CAJOBH010015017">
    <property type="protein sequence ID" value="CAF4184762.1"/>
    <property type="molecule type" value="Genomic_DNA"/>
</dbReference>
<reference evidence="1" key="1">
    <citation type="submission" date="2021-02" db="EMBL/GenBank/DDBJ databases">
        <authorList>
            <person name="Nowell W R."/>
        </authorList>
    </citation>
    <scope>NUCLEOTIDE SEQUENCE</scope>
</reference>
<name>A0A8S2RT91_9BILA</name>
<organism evidence="1 2">
    <name type="scientific">Rotaria magnacalcarata</name>
    <dbReference type="NCBI Taxonomy" id="392030"/>
    <lineage>
        <taxon>Eukaryota</taxon>
        <taxon>Metazoa</taxon>
        <taxon>Spiralia</taxon>
        <taxon>Gnathifera</taxon>
        <taxon>Rotifera</taxon>
        <taxon>Eurotatoria</taxon>
        <taxon>Bdelloidea</taxon>
        <taxon>Philodinida</taxon>
        <taxon>Philodinidae</taxon>
        <taxon>Rotaria</taxon>
    </lineage>
</organism>
<sequence length="52" mass="5574">MAFLDLTAANCASLPALDTDQLPTITFIQATQLHTNFKSVEICKCAGNCNTN</sequence>
<gene>
    <name evidence="1" type="ORF">BYL167_LOCUS22975</name>
</gene>
<proteinExistence type="predicted"/>